<evidence type="ECO:0000256" key="1">
    <source>
        <dbReference type="ARBA" id="ARBA00004196"/>
    </source>
</evidence>
<evidence type="ECO:0000256" key="2">
    <source>
        <dbReference type="ARBA" id="ARBA00022748"/>
    </source>
</evidence>
<feature type="domain" description="Thioredoxin" evidence="5">
    <location>
        <begin position="42"/>
        <end position="180"/>
    </location>
</feature>
<reference evidence="6 7" key="1">
    <citation type="submission" date="2017-10" db="EMBL/GenBank/DDBJ databases">
        <title>Whole genome sequencing of members of genus Pseudoxanthomonas.</title>
        <authorList>
            <person name="Kumar S."/>
            <person name="Bansal K."/>
            <person name="Kaur A."/>
            <person name="Patil P."/>
            <person name="Sharma S."/>
            <person name="Patil P.B."/>
        </authorList>
    </citation>
    <scope>NUCLEOTIDE SEQUENCE [LARGE SCALE GENOMIC DNA]</scope>
    <source>
        <strain evidence="6 7">DSM 17109</strain>
    </source>
</reference>
<dbReference type="InterPro" id="IPR013740">
    <property type="entry name" value="Redoxin"/>
</dbReference>
<comment type="subcellular location">
    <subcellularLocation>
        <location evidence="1">Cell envelope</location>
    </subcellularLocation>
</comment>
<dbReference type="SUPFAM" id="SSF52833">
    <property type="entry name" value="Thioredoxin-like"/>
    <property type="match status" value="1"/>
</dbReference>
<dbReference type="EMBL" id="PDWW01000007">
    <property type="protein sequence ID" value="KAF1725795.1"/>
    <property type="molecule type" value="Genomic_DNA"/>
</dbReference>
<accession>A0ABQ6ZIL8</accession>
<dbReference type="PANTHER" id="PTHR42852:SF17">
    <property type="entry name" value="THIOREDOXIN-LIKE PROTEIN HI_1115"/>
    <property type="match status" value="1"/>
</dbReference>
<keyword evidence="2" id="KW-0201">Cytochrome c-type biogenesis</keyword>
<dbReference type="PROSITE" id="PS00194">
    <property type="entry name" value="THIOREDOXIN_1"/>
    <property type="match status" value="1"/>
</dbReference>
<dbReference type="InterPro" id="IPR050553">
    <property type="entry name" value="Thioredoxin_ResA/DsbE_sf"/>
</dbReference>
<dbReference type="PANTHER" id="PTHR42852">
    <property type="entry name" value="THIOL:DISULFIDE INTERCHANGE PROTEIN DSBE"/>
    <property type="match status" value="1"/>
</dbReference>
<sequence>MQRCYAARTTSWGGHSVIRNLLLAALLALTPCAYAGDAVKQPGIGDVPPPIAMKDRKGNAVDLDALKGKVVVVTFWASWCGPCRRELPMLGHVQKLVGREHLEVIAINMKESREDYLSVLRANKDLDLTFVHDIRGVVTDRYGVTALPNMFIIGQDGLIVRTHRGYSEAVLESFARELIALLPEEALQGRAPPRSP</sequence>
<gene>
    <name evidence="6" type="ORF">CSC78_07310</name>
</gene>
<dbReference type="InterPro" id="IPR013766">
    <property type="entry name" value="Thioredoxin_domain"/>
</dbReference>
<feature type="chain" id="PRO_5045042907" evidence="4">
    <location>
        <begin position="36"/>
        <end position="196"/>
    </location>
</feature>
<keyword evidence="4" id="KW-0732">Signal</keyword>
<dbReference type="InterPro" id="IPR036249">
    <property type="entry name" value="Thioredoxin-like_sf"/>
</dbReference>
<evidence type="ECO:0000259" key="5">
    <source>
        <dbReference type="PROSITE" id="PS51352"/>
    </source>
</evidence>
<evidence type="ECO:0000256" key="4">
    <source>
        <dbReference type="SAM" id="SignalP"/>
    </source>
</evidence>
<feature type="signal peptide" evidence="4">
    <location>
        <begin position="1"/>
        <end position="35"/>
    </location>
</feature>
<dbReference type="InterPro" id="IPR017937">
    <property type="entry name" value="Thioredoxin_CS"/>
</dbReference>
<dbReference type="PROSITE" id="PS51352">
    <property type="entry name" value="THIOREDOXIN_2"/>
    <property type="match status" value="1"/>
</dbReference>
<dbReference type="Proteomes" id="UP000781710">
    <property type="component" value="Unassembled WGS sequence"/>
</dbReference>
<name>A0ABQ6ZIL8_9GAMM</name>
<organism evidence="6 7">
    <name type="scientific">Pseudoxanthomonas japonensis</name>
    <dbReference type="NCBI Taxonomy" id="69284"/>
    <lineage>
        <taxon>Bacteria</taxon>
        <taxon>Pseudomonadati</taxon>
        <taxon>Pseudomonadota</taxon>
        <taxon>Gammaproteobacteria</taxon>
        <taxon>Lysobacterales</taxon>
        <taxon>Lysobacteraceae</taxon>
        <taxon>Pseudoxanthomonas</taxon>
    </lineage>
</organism>
<evidence type="ECO:0000313" key="6">
    <source>
        <dbReference type="EMBL" id="KAF1725795.1"/>
    </source>
</evidence>
<evidence type="ECO:0000313" key="7">
    <source>
        <dbReference type="Proteomes" id="UP000781710"/>
    </source>
</evidence>
<proteinExistence type="predicted"/>
<evidence type="ECO:0000256" key="3">
    <source>
        <dbReference type="ARBA" id="ARBA00023284"/>
    </source>
</evidence>
<dbReference type="Pfam" id="PF08534">
    <property type="entry name" value="Redoxin"/>
    <property type="match status" value="1"/>
</dbReference>
<dbReference type="Gene3D" id="3.40.30.10">
    <property type="entry name" value="Glutaredoxin"/>
    <property type="match status" value="1"/>
</dbReference>
<protein>
    <submittedName>
        <fullName evidence="6">Thioredoxin family protein</fullName>
    </submittedName>
</protein>
<keyword evidence="7" id="KW-1185">Reference proteome</keyword>
<dbReference type="CDD" id="cd02966">
    <property type="entry name" value="TlpA_like_family"/>
    <property type="match status" value="1"/>
</dbReference>
<comment type="caution">
    <text evidence="6">The sequence shown here is derived from an EMBL/GenBank/DDBJ whole genome shotgun (WGS) entry which is preliminary data.</text>
</comment>
<keyword evidence="3" id="KW-0676">Redox-active center</keyword>